<feature type="chain" id="PRO_5036448981" description="Apple domain-containing protein" evidence="1">
    <location>
        <begin position="21"/>
        <end position="148"/>
    </location>
</feature>
<keyword evidence="1" id="KW-0732">Signal</keyword>
<feature type="signal peptide" evidence="1">
    <location>
        <begin position="1"/>
        <end position="20"/>
    </location>
</feature>
<evidence type="ECO:0008006" key="4">
    <source>
        <dbReference type="Google" id="ProtNLM"/>
    </source>
</evidence>
<sequence length="148" mass="16546">MAKIPRFMLLVLCLSVYAFAFLSNTKFVNKGFVNYDINNHVFKEFQMFGGREMANCSQECILENNRTRFDLCNVDSSQVCRLTNDSPNPKPSLDNSAPCRHFIKLSHDLHTCDGFSTTDECIGYISQISVTTSVTSGVTVQTTTSGSY</sequence>
<dbReference type="EnsemblMetazoa" id="G4155.1">
    <property type="protein sequence ID" value="G4155.1:cds"/>
    <property type="gene ID" value="G4155"/>
</dbReference>
<protein>
    <recommendedName>
        <fullName evidence="4">Apple domain-containing protein</fullName>
    </recommendedName>
</protein>
<dbReference type="Proteomes" id="UP000005408">
    <property type="component" value="Unassembled WGS sequence"/>
</dbReference>
<reference evidence="2" key="1">
    <citation type="submission" date="2022-08" db="UniProtKB">
        <authorList>
            <consortium name="EnsemblMetazoa"/>
        </authorList>
    </citation>
    <scope>IDENTIFICATION</scope>
    <source>
        <strain evidence="2">05x7-T-G4-1.051#20</strain>
    </source>
</reference>
<name>A0A8W8N7D9_MAGGI</name>
<accession>A0A8W8N7D9</accession>
<organism evidence="2 3">
    <name type="scientific">Magallana gigas</name>
    <name type="common">Pacific oyster</name>
    <name type="synonym">Crassostrea gigas</name>
    <dbReference type="NCBI Taxonomy" id="29159"/>
    <lineage>
        <taxon>Eukaryota</taxon>
        <taxon>Metazoa</taxon>
        <taxon>Spiralia</taxon>
        <taxon>Lophotrochozoa</taxon>
        <taxon>Mollusca</taxon>
        <taxon>Bivalvia</taxon>
        <taxon>Autobranchia</taxon>
        <taxon>Pteriomorphia</taxon>
        <taxon>Ostreida</taxon>
        <taxon>Ostreoidea</taxon>
        <taxon>Ostreidae</taxon>
        <taxon>Magallana</taxon>
    </lineage>
</organism>
<evidence type="ECO:0000256" key="1">
    <source>
        <dbReference type="SAM" id="SignalP"/>
    </source>
</evidence>
<proteinExistence type="predicted"/>
<evidence type="ECO:0000313" key="2">
    <source>
        <dbReference type="EnsemblMetazoa" id="G4155.1:cds"/>
    </source>
</evidence>
<evidence type="ECO:0000313" key="3">
    <source>
        <dbReference type="Proteomes" id="UP000005408"/>
    </source>
</evidence>
<keyword evidence="3" id="KW-1185">Reference proteome</keyword>
<dbReference type="AlphaFoldDB" id="A0A8W8N7D9"/>